<dbReference type="InterPro" id="IPR024344">
    <property type="entry name" value="MDMPI_metal-binding"/>
</dbReference>
<sequence>MPGRGMAGFFKTRRRRASTVGAMSEKISDLLERAAARTVPVVRALDDEQLGLPTPCGAYDVRALAGHLYRVVITFQGLAAKEDADMGAGPLELTGDWRAGFAGEARALVAAGVRPGAEDGTAGAMGMPARTAGVMVLGDLVVHGWDLARATGRPYAYAQDDAVVEDVARQFAELAPLARSMGAFGPEVEVPPGAPALDRLLGVTGRDPGWRAPARSGGRARAGS</sequence>
<dbReference type="InterPro" id="IPR017517">
    <property type="entry name" value="Maleyloyr_isom"/>
</dbReference>
<dbReference type="InterPro" id="IPR017520">
    <property type="entry name" value="CHP03086"/>
</dbReference>
<feature type="region of interest" description="Disordered" evidence="1">
    <location>
        <begin position="205"/>
        <end position="224"/>
    </location>
</feature>
<feature type="domain" description="Mycothiol-dependent maleylpyruvate isomerase metal-binding" evidence="2">
    <location>
        <begin position="32"/>
        <end position="148"/>
    </location>
</feature>
<name>A0ABP7FX21_9ACTN</name>
<dbReference type="SUPFAM" id="SSF109854">
    <property type="entry name" value="DinB/YfiT-like putative metalloenzymes"/>
    <property type="match status" value="1"/>
</dbReference>
<dbReference type="Proteomes" id="UP001499884">
    <property type="component" value="Unassembled WGS sequence"/>
</dbReference>
<organism evidence="3 4">
    <name type="scientific">Streptomyces tremellae</name>
    <dbReference type="NCBI Taxonomy" id="1124239"/>
    <lineage>
        <taxon>Bacteria</taxon>
        <taxon>Bacillati</taxon>
        <taxon>Actinomycetota</taxon>
        <taxon>Actinomycetes</taxon>
        <taxon>Kitasatosporales</taxon>
        <taxon>Streptomycetaceae</taxon>
        <taxon>Streptomyces</taxon>
    </lineage>
</organism>
<dbReference type="EMBL" id="BAABEP010000050">
    <property type="protein sequence ID" value="GAA3749983.1"/>
    <property type="molecule type" value="Genomic_DNA"/>
</dbReference>
<evidence type="ECO:0000313" key="4">
    <source>
        <dbReference type="Proteomes" id="UP001499884"/>
    </source>
</evidence>
<dbReference type="InterPro" id="IPR034660">
    <property type="entry name" value="DinB/YfiT-like"/>
</dbReference>
<dbReference type="NCBIfam" id="TIGR03086">
    <property type="entry name" value="TIGR03086 family metal-binding protein"/>
    <property type="match status" value="1"/>
</dbReference>
<dbReference type="NCBIfam" id="TIGR03083">
    <property type="entry name" value="maleylpyruvate isomerase family mycothiol-dependent enzyme"/>
    <property type="match status" value="1"/>
</dbReference>
<dbReference type="Gene3D" id="1.20.120.450">
    <property type="entry name" value="dinb family like domain"/>
    <property type="match status" value="1"/>
</dbReference>
<gene>
    <name evidence="3" type="ORF">GCM10023082_52480</name>
</gene>
<proteinExistence type="predicted"/>
<comment type="caution">
    <text evidence="3">The sequence shown here is derived from an EMBL/GenBank/DDBJ whole genome shotgun (WGS) entry which is preliminary data.</text>
</comment>
<keyword evidence="4" id="KW-1185">Reference proteome</keyword>
<evidence type="ECO:0000313" key="3">
    <source>
        <dbReference type="EMBL" id="GAA3749983.1"/>
    </source>
</evidence>
<evidence type="ECO:0000256" key="1">
    <source>
        <dbReference type="SAM" id="MobiDB-lite"/>
    </source>
</evidence>
<accession>A0ABP7FX21</accession>
<feature type="compositionally biased region" description="Low complexity" evidence="1">
    <location>
        <begin position="210"/>
        <end position="224"/>
    </location>
</feature>
<dbReference type="Pfam" id="PF11716">
    <property type="entry name" value="MDMPI_N"/>
    <property type="match status" value="1"/>
</dbReference>
<evidence type="ECO:0000259" key="2">
    <source>
        <dbReference type="Pfam" id="PF11716"/>
    </source>
</evidence>
<protein>
    <recommendedName>
        <fullName evidence="2">Mycothiol-dependent maleylpyruvate isomerase metal-binding domain-containing protein</fullName>
    </recommendedName>
</protein>
<reference evidence="4" key="1">
    <citation type="journal article" date="2019" name="Int. J. Syst. Evol. Microbiol.">
        <title>The Global Catalogue of Microorganisms (GCM) 10K type strain sequencing project: providing services to taxonomists for standard genome sequencing and annotation.</title>
        <authorList>
            <consortium name="The Broad Institute Genomics Platform"/>
            <consortium name="The Broad Institute Genome Sequencing Center for Infectious Disease"/>
            <person name="Wu L."/>
            <person name="Ma J."/>
        </authorList>
    </citation>
    <scope>NUCLEOTIDE SEQUENCE [LARGE SCALE GENOMIC DNA]</scope>
    <source>
        <strain evidence="4">JCM 30846</strain>
    </source>
</reference>